<evidence type="ECO:0000313" key="3">
    <source>
        <dbReference type="Proteomes" id="UP000594638"/>
    </source>
</evidence>
<protein>
    <submittedName>
        <fullName evidence="2">Uncharacterized protein</fullName>
    </submittedName>
</protein>
<comment type="caution">
    <text evidence="2">The sequence shown here is derived from an EMBL/GenBank/DDBJ whole genome shotgun (WGS) entry which is preliminary data.</text>
</comment>
<reference evidence="2 3" key="1">
    <citation type="submission" date="2019-12" db="EMBL/GenBank/DDBJ databases">
        <authorList>
            <person name="Alioto T."/>
            <person name="Alioto T."/>
            <person name="Gomez Garrido J."/>
        </authorList>
    </citation>
    <scope>NUCLEOTIDE SEQUENCE [LARGE SCALE GENOMIC DNA]</scope>
</reference>
<sequence length="90" mass="10297">MPCITSKRMEKIRVGTIPACIQTRELHSSEVERDVVVHICYLKMSLFAIDIPSTLVRCAKVIIPKRVEEEAEHSSRSSFSLSFHGELIRR</sequence>
<dbReference type="AlphaFoldDB" id="A0A8S0TI99"/>
<evidence type="ECO:0000313" key="2">
    <source>
        <dbReference type="EMBL" id="CAA3003909.1"/>
    </source>
</evidence>
<organism evidence="2 3">
    <name type="scientific">Olea europaea subsp. europaea</name>
    <dbReference type="NCBI Taxonomy" id="158383"/>
    <lineage>
        <taxon>Eukaryota</taxon>
        <taxon>Viridiplantae</taxon>
        <taxon>Streptophyta</taxon>
        <taxon>Embryophyta</taxon>
        <taxon>Tracheophyta</taxon>
        <taxon>Spermatophyta</taxon>
        <taxon>Magnoliopsida</taxon>
        <taxon>eudicotyledons</taxon>
        <taxon>Gunneridae</taxon>
        <taxon>Pentapetalae</taxon>
        <taxon>asterids</taxon>
        <taxon>lamiids</taxon>
        <taxon>Lamiales</taxon>
        <taxon>Oleaceae</taxon>
        <taxon>Oleeae</taxon>
        <taxon>Olea</taxon>
    </lineage>
</organism>
<feature type="compositionally biased region" description="Low complexity" evidence="1">
    <location>
        <begin position="76"/>
        <end position="90"/>
    </location>
</feature>
<proteinExistence type="predicted"/>
<dbReference type="Proteomes" id="UP000594638">
    <property type="component" value="Unassembled WGS sequence"/>
</dbReference>
<keyword evidence="3" id="KW-1185">Reference proteome</keyword>
<accession>A0A8S0TI99</accession>
<feature type="region of interest" description="Disordered" evidence="1">
    <location>
        <begin position="70"/>
        <end position="90"/>
    </location>
</feature>
<dbReference type="Gramene" id="OE9A017827T2">
    <property type="protein sequence ID" value="OE9A017827C2"/>
    <property type="gene ID" value="OE9A017827"/>
</dbReference>
<dbReference type="EMBL" id="CACTIH010006048">
    <property type="protein sequence ID" value="CAA3003909.1"/>
    <property type="molecule type" value="Genomic_DNA"/>
</dbReference>
<gene>
    <name evidence="2" type="ORF">OLEA9_A017827</name>
</gene>
<name>A0A8S0TI99_OLEEU</name>
<evidence type="ECO:0000256" key="1">
    <source>
        <dbReference type="SAM" id="MobiDB-lite"/>
    </source>
</evidence>